<dbReference type="AlphaFoldDB" id="A0A4W3IKV1"/>
<dbReference type="GO" id="GO:0032039">
    <property type="term" value="C:integrator complex"/>
    <property type="evidence" value="ECO:0007669"/>
    <property type="project" value="InterPro"/>
</dbReference>
<proteinExistence type="predicted"/>
<sequence length="62" mass="6930">MAAPVDTDFLVKKARELVSDDPWAAKAWLITGRTLYPTDFGIQVSMQARAEESASEGWGEWE</sequence>
<dbReference type="Proteomes" id="UP000314986">
    <property type="component" value="Unassembled WGS sequence"/>
</dbReference>
<dbReference type="GO" id="GO:0016180">
    <property type="term" value="P:snRNA processing"/>
    <property type="evidence" value="ECO:0007669"/>
    <property type="project" value="InterPro"/>
</dbReference>
<reference evidence="2" key="3">
    <citation type="journal article" date="2014" name="Nature">
        <title>Elephant shark genome provides unique insights into gnathostome evolution.</title>
        <authorList>
            <consortium name="International Elephant Shark Genome Sequencing Consortium"/>
            <person name="Venkatesh B."/>
            <person name="Lee A.P."/>
            <person name="Ravi V."/>
            <person name="Maurya A.K."/>
            <person name="Lian M.M."/>
            <person name="Swann J.B."/>
            <person name="Ohta Y."/>
            <person name="Flajnik M.F."/>
            <person name="Sutoh Y."/>
            <person name="Kasahara M."/>
            <person name="Hoon S."/>
            <person name="Gangu V."/>
            <person name="Roy S.W."/>
            <person name="Irimia M."/>
            <person name="Korzh V."/>
            <person name="Kondrychyn I."/>
            <person name="Lim Z.W."/>
            <person name="Tay B.H."/>
            <person name="Tohari S."/>
            <person name="Kong K.W."/>
            <person name="Ho S."/>
            <person name="Lorente-Galdos B."/>
            <person name="Quilez J."/>
            <person name="Marques-Bonet T."/>
            <person name="Raney B.J."/>
            <person name="Ingham P.W."/>
            <person name="Tay A."/>
            <person name="Hillier L.W."/>
            <person name="Minx P."/>
            <person name="Boehm T."/>
            <person name="Wilson R.K."/>
            <person name="Brenner S."/>
            <person name="Warren W.C."/>
        </authorList>
    </citation>
    <scope>NUCLEOTIDE SEQUENCE [LARGE SCALE GENOMIC DNA]</scope>
</reference>
<protein>
    <recommendedName>
        <fullName evidence="3">Integrator complex subunit 10</fullName>
    </recommendedName>
</protein>
<dbReference type="InParanoid" id="A0A4W3IKV1"/>
<dbReference type="Pfam" id="PF21045">
    <property type="entry name" value="INT10"/>
    <property type="match status" value="1"/>
</dbReference>
<dbReference type="STRING" id="7868.ENSCMIP00000030984"/>
<reference evidence="1" key="4">
    <citation type="submission" date="2025-08" db="UniProtKB">
        <authorList>
            <consortium name="Ensembl"/>
        </authorList>
    </citation>
    <scope>IDENTIFICATION</scope>
</reference>
<accession>A0A4W3IKV1</accession>
<reference evidence="1" key="5">
    <citation type="submission" date="2025-09" db="UniProtKB">
        <authorList>
            <consortium name="Ensembl"/>
        </authorList>
    </citation>
    <scope>IDENTIFICATION</scope>
</reference>
<keyword evidence="2" id="KW-1185">Reference proteome</keyword>
<evidence type="ECO:0000313" key="2">
    <source>
        <dbReference type="Proteomes" id="UP000314986"/>
    </source>
</evidence>
<dbReference type="InterPro" id="IPR026164">
    <property type="entry name" value="Int_cplx_su10"/>
</dbReference>
<dbReference type="GeneTree" id="ENSGT01050000245600"/>
<dbReference type="Ensembl" id="ENSCMIT00000031456.1">
    <property type="protein sequence ID" value="ENSCMIP00000030984.1"/>
    <property type="gene ID" value="ENSCMIG00000013321.1"/>
</dbReference>
<evidence type="ECO:0008006" key="3">
    <source>
        <dbReference type="Google" id="ProtNLM"/>
    </source>
</evidence>
<organism evidence="1 2">
    <name type="scientific">Callorhinchus milii</name>
    <name type="common">Ghost shark</name>
    <dbReference type="NCBI Taxonomy" id="7868"/>
    <lineage>
        <taxon>Eukaryota</taxon>
        <taxon>Metazoa</taxon>
        <taxon>Chordata</taxon>
        <taxon>Craniata</taxon>
        <taxon>Vertebrata</taxon>
        <taxon>Chondrichthyes</taxon>
        <taxon>Holocephali</taxon>
        <taxon>Chimaeriformes</taxon>
        <taxon>Callorhinchidae</taxon>
        <taxon>Callorhinchus</taxon>
    </lineage>
</organism>
<reference evidence="2" key="1">
    <citation type="journal article" date="2006" name="Science">
        <title>Ancient noncoding elements conserved in the human genome.</title>
        <authorList>
            <person name="Venkatesh B."/>
            <person name="Kirkness E.F."/>
            <person name="Loh Y.H."/>
            <person name="Halpern A.L."/>
            <person name="Lee A.P."/>
            <person name="Johnson J."/>
            <person name="Dandona N."/>
            <person name="Viswanathan L.D."/>
            <person name="Tay A."/>
            <person name="Venter J.C."/>
            <person name="Strausberg R.L."/>
            <person name="Brenner S."/>
        </authorList>
    </citation>
    <scope>NUCLEOTIDE SEQUENCE [LARGE SCALE GENOMIC DNA]</scope>
</reference>
<dbReference type="OMA" id="SEGWGEW"/>
<evidence type="ECO:0000313" key="1">
    <source>
        <dbReference type="Ensembl" id="ENSCMIP00000030984.1"/>
    </source>
</evidence>
<reference evidence="2" key="2">
    <citation type="journal article" date="2007" name="PLoS Biol.">
        <title>Survey sequencing and comparative analysis of the elephant shark (Callorhinchus milii) genome.</title>
        <authorList>
            <person name="Venkatesh B."/>
            <person name="Kirkness E.F."/>
            <person name="Loh Y.H."/>
            <person name="Halpern A.L."/>
            <person name="Lee A.P."/>
            <person name="Johnson J."/>
            <person name="Dandona N."/>
            <person name="Viswanathan L.D."/>
            <person name="Tay A."/>
            <person name="Venter J.C."/>
            <person name="Strausberg R.L."/>
            <person name="Brenner S."/>
        </authorList>
    </citation>
    <scope>NUCLEOTIDE SEQUENCE [LARGE SCALE GENOMIC DNA]</scope>
</reference>
<name>A0A4W3IKV1_CALMI</name>